<keyword evidence="4" id="KW-1185">Reference proteome</keyword>
<proteinExistence type="predicted"/>
<dbReference type="EMBL" id="FXXP01000001">
    <property type="protein sequence ID" value="SMX26736.1"/>
    <property type="molecule type" value="Genomic_DNA"/>
</dbReference>
<dbReference type="InterPro" id="IPR010982">
    <property type="entry name" value="Lambda_DNA-bd_dom_sf"/>
</dbReference>
<organism evidence="3 4">
    <name type="scientific">Pelagimonas phthalicica</name>
    <dbReference type="NCBI Taxonomy" id="1037362"/>
    <lineage>
        <taxon>Bacteria</taxon>
        <taxon>Pseudomonadati</taxon>
        <taxon>Pseudomonadota</taxon>
        <taxon>Alphaproteobacteria</taxon>
        <taxon>Rhodobacterales</taxon>
        <taxon>Roseobacteraceae</taxon>
        <taxon>Pelagimonas</taxon>
    </lineage>
</organism>
<dbReference type="AlphaFoldDB" id="A0A238JA36"/>
<reference evidence="4" key="1">
    <citation type="submission" date="2017-05" db="EMBL/GenBank/DDBJ databases">
        <authorList>
            <person name="Rodrigo-Torres L."/>
            <person name="Arahal R. D."/>
            <person name="Lucena T."/>
        </authorList>
    </citation>
    <scope>NUCLEOTIDE SEQUENCE [LARGE SCALE GENOMIC DNA]</scope>
    <source>
        <strain evidence="4">CECT 8649</strain>
    </source>
</reference>
<gene>
    <name evidence="3" type="ORF">TRP8649_00821</name>
</gene>
<dbReference type="CDD" id="cd00093">
    <property type="entry name" value="HTH_XRE"/>
    <property type="match status" value="1"/>
</dbReference>
<dbReference type="Proteomes" id="UP000225972">
    <property type="component" value="Unassembled WGS sequence"/>
</dbReference>
<dbReference type="InterPro" id="IPR001387">
    <property type="entry name" value="Cro/C1-type_HTH"/>
</dbReference>
<dbReference type="SMART" id="SM00530">
    <property type="entry name" value="HTH_XRE"/>
    <property type="match status" value="1"/>
</dbReference>
<evidence type="ECO:0000256" key="1">
    <source>
        <dbReference type="ARBA" id="ARBA00023125"/>
    </source>
</evidence>
<dbReference type="GO" id="GO:0003677">
    <property type="term" value="F:DNA binding"/>
    <property type="evidence" value="ECO:0007669"/>
    <property type="project" value="UniProtKB-KW"/>
</dbReference>
<protein>
    <recommendedName>
        <fullName evidence="2">HTH cro/C1-type domain-containing protein</fullName>
    </recommendedName>
</protein>
<feature type="domain" description="HTH cro/C1-type" evidence="2">
    <location>
        <begin position="7"/>
        <end position="61"/>
    </location>
</feature>
<dbReference type="PANTHER" id="PTHR46558:SF4">
    <property type="entry name" value="DNA-BIDING PHAGE PROTEIN"/>
    <property type="match status" value="1"/>
</dbReference>
<name>A0A238JA36_9RHOB</name>
<keyword evidence="1" id="KW-0238">DNA-binding</keyword>
<accession>A0A238JA36</accession>
<dbReference type="SUPFAM" id="SSF47413">
    <property type="entry name" value="lambda repressor-like DNA-binding domains"/>
    <property type="match status" value="1"/>
</dbReference>
<evidence type="ECO:0000313" key="4">
    <source>
        <dbReference type="Proteomes" id="UP000225972"/>
    </source>
</evidence>
<evidence type="ECO:0000313" key="3">
    <source>
        <dbReference type="EMBL" id="SMX26736.1"/>
    </source>
</evidence>
<dbReference type="PROSITE" id="PS50943">
    <property type="entry name" value="HTH_CROC1"/>
    <property type="match status" value="1"/>
</dbReference>
<dbReference type="PANTHER" id="PTHR46558">
    <property type="entry name" value="TRACRIPTIONAL REGULATORY PROTEIN-RELATED-RELATED"/>
    <property type="match status" value="1"/>
</dbReference>
<sequence length="73" mass="8115">MRITNGLREQRKARGWTQADLAKACGVSRQTIVSIEKERYDPSLPLAFQLAEAFGLRVDDLFHPVIEGENGSG</sequence>
<dbReference type="Gene3D" id="1.10.260.40">
    <property type="entry name" value="lambda repressor-like DNA-binding domains"/>
    <property type="match status" value="1"/>
</dbReference>
<dbReference type="Pfam" id="PF01381">
    <property type="entry name" value="HTH_3"/>
    <property type="match status" value="1"/>
</dbReference>
<dbReference type="RefSeq" id="WP_208293327.1">
    <property type="nucleotide sequence ID" value="NZ_FXXP01000001.1"/>
</dbReference>
<evidence type="ECO:0000259" key="2">
    <source>
        <dbReference type="PROSITE" id="PS50943"/>
    </source>
</evidence>